<dbReference type="EMBL" id="LCUC01000092">
    <property type="protein sequence ID" value="KKY37228.1"/>
    <property type="molecule type" value="Genomic_DNA"/>
</dbReference>
<accession>A0A0G2HQQ5</accession>
<evidence type="ECO:0000256" key="1">
    <source>
        <dbReference type="SAM" id="MobiDB-lite"/>
    </source>
</evidence>
<evidence type="ECO:0000313" key="2">
    <source>
        <dbReference type="EMBL" id="KKY37228.1"/>
    </source>
</evidence>
<reference evidence="2 3" key="2">
    <citation type="submission" date="2015-05" db="EMBL/GenBank/DDBJ databases">
        <authorList>
            <person name="Morales-Cruz A."/>
            <person name="Amrine K.C."/>
            <person name="Cantu D."/>
        </authorList>
    </citation>
    <scope>NUCLEOTIDE SEQUENCE [LARGE SCALE GENOMIC DNA]</scope>
    <source>
        <strain evidence="2">DA912</strain>
    </source>
</reference>
<dbReference type="Proteomes" id="UP000034680">
    <property type="component" value="Unassembled WGS sequence"/>
</dbReference>
<evidence type="ECO:0000313" key="3">
    <source>
        <dbReference type="Proteomes" id="UP000034680"/>
    </source>
</evidence>
<keyword evidence="3" id="KW-1185">Reference proteome</keyword>
<name>A0A0G2HQQ5_9PEZI</name>
<dbReference type="AlphaFoldDB" id="A0A0G2HQQ5"/>
<feature type="region of interest" description="Disordered" evidence="1">
    <location>
        <begin position="55"/>
        <end position="80"/>
    </location>
</feature>
<sequence length="134" mass="14555">MQAEQGSIHGRAACKQKNDVYLDRLEFIQVQDQANGRGGGGEGVDEFEVERVGLERPRGDGYAEPLQVESDPDPDAVTAGPGWMAIYQVVEGHTSMPEQHHSSASSEPMAPRLNCQPRLHLVQCDAEAGFSSHV</sequence>
<protein>
    <submittedName>
        <fullName evidence="2">Uncharacterized protein</fullName>
    </submittedName>
</protein>
<reference evidence="2 3" key="1">
    <citation type="submission" date="2015-05" db="EMBL/GenBank/DDBJ databases">
        <title>Distinctive expansion of gene families associated with plant cell wall degradation and secondary metabolism in the genomes of grapevine trunk pathogens.</title>
        <authorList>
            <person name="Lawrence D.P."/>
            <person name="Travadon R."/>
            <person name="Rolshausen P.E."/>
            <person name="Baumgartner K."/>
        </authorList>
    </citation>
    <scope>NUCLEOTIDE SEQUENCE [LARGE SCALE GENOMIC DNA]</scope>
    <source>
        <strain evidence="2">DA912</strain>
    </source>
</reference>
<comment type="caution">
    <text evidence="2">The sequence shown here is derived from an EMBL/GenBank/DDBJ whole genome shotgun (WGS) entry which is preliminary data.</text>
</comment>
<gene>
    <name evidence="2" type="ORF">UCDDA912_g02764</name>
</gene>
<proteinExistence type="predicted"/>
<organism evidence="2 3">
    <name type="scientific">Diaporthe ampelina</name>
    <dbReference type="NCBI Taxonomy" id="1214573"/>
    <lineage>
        <taxon>Eukaryota</taxon>
        <taxon>Fungi</taxon>
        <taxon>Dikarya</taxon>
        <taxon>Ascomycota</taxon>
        <taxon>Pezizomycotina</taxon>
        <taxon>Sordariomycetes</taxon>
        <taxon>Sordariomycetidae</taxon>
        <taxon>Diaporthales</taxon>
        <taxon>Diaporthaceae</taxon>
        <taxon>Diaporthe</taxon>
    </lineage>
</organism>